<sequence length="90" mass="10199">MFVVDVTQIGEDGYWVGLEVEEFNRIPEGMTSLSVPPGKYAVKEYEGSASQIMKVYNELHNEMSSAGVRRDLQAWHLEEYPGWLGYRAGV</sequence>
<evidence type="ECO:0000259" key="1">
    <source>
        <dbReference type="Pfam" id="PF14526"/>
    </source>
</evidence>
<keyword evidence="3" id="KW-1185">Reference proteome</keyword>
<accession>A0A3M7U058</accession>
<gene>
    <name evidence="2" type="ORF">EBO34_09145</name>
</gene>
<proteinExistence type="predicted"/>
<reference evidence="2 3" key="1">
    <citation type="submission" date="2018-10" db="EMBL/GenBank/DDBJ databases">
        <title>Bacillus Keqinensis sp. nov., a moderately halophilic bacterium isolated from a saline-alkaline lake.</title>
        <authorList>
            <person name="Wang H."/>
        </authorList>
    </citation>
    <scope>NUCLEOTIDE SEQUENCE [LARGE SCALE GENOMIC DNA]</scope>
    <source>
        <strain evidence="2 3">KQ-3</strain>
    </source>
</reference>
<name>A0A3M7U058_9BACI</name>
<comment type="caution">
    <text evidence="2">The sequence shown here is derived from an EMBL/GenBank/DDBJ whole genome shotgun (WGS) entry which is preliminary data.</text>
</comment>
<evidence type="ECO:0000313" key="2">
    <source>
        <dbReference type="EMBL" id="RNA70075.1"/>
    </source>
</evidence>
<dbReference type="Gene3D" id="3.20.80.10">
    <property type="entry name" value="Regulatory factor, effector binding domain"/>
    <property type="match status" value="1"/>
</dbReference>
<feature type="domain" description="Integron-associated effector binding protein" evidence="1">
    <location>
        <begin position="13"/>
        <end position="80"/>
    </location>
</feature>
<dbReference type="InterPro" id="IPR011256">
    <property type="entry name" value="Reg_factor_effector_dom_sf"/>
</dbReference>
<evidence type="ECO:0000313" key="3">
    <source>
        <dbReference type="Proteomes" id="UP000278746"/>
    </source>
</evidence>
<dbReference type="SUPFAM" id="SSF55136">
    <property type="entry name" value="Probable bacterial effector-binding domain"/>
    <property type="match status" value="1"/>
</dbReference>
<dbReference type="OrthoDB" id="2593454at2"/>
<dbReference type="AlphaFoldDB" id="A0A3M7U058"/>
<dbReference type="Pfam" id="PF14526">
    <property type="entry name" value="Cass2"/>
    <property type="match status" value="1"/>
</dbReference>
<organism evidence="2 3">
    <name type="scientific">Alteribacter keqinensis</name>
    <dbReference type="NCBI Taxonomy" id="2483800"/>
    <lineage>
        <taxon>Bacteria</taxon>
        <taxon>Bacillati</taxon>
        <taxon>Bacillota</taxon>
        <taxon>Bacilli</taxon>
        <taxon>Bacillales</taxon>
        <taxon>Bacillaceae</taxon>
        <taxon>Alteribacter</taxon>
    </lineage>
</organism>
<dbReference type="InterPro" id="IPR029441">
    <property type="entry name" value="Cass2"/>
</dbReference>
<dbReference type="EMBL" id="RHIB01000001">
    <property type="protein sequence ID" value="RNA70075.1"/>
    <property type="molecule type" value="Genomic_DNA"/>
</dbReference>
<dbReference type="Proteomes" id="UP000278746">
    <property type="component" value="Unassembled WGS sequence"/>
</dbReference>
<protein>
    <recommendedName>
        <fullName evidence="1">Integron-associated effector binding protein domain-containing protein</fullName>
    </recommendedName>
</protein>